<feature type="compositionally biased region" description="Low complexity" evidence="2">
    <location>
        <begin position="107"/>
        <end position="117"/>
    </location>
</feature>
<feature type="region of interest" description="Disordered" evidence="2">
    <location>
        <begin position="142"/>
        <end position="446"/>
    </location>
</feature>
<evidence type="ECO:0000256" key="2">
    <source>
        <dbReference type="SAM" id="MobiDB-lite"/>
    </source>
</evidence>
<dbReference type="AlphaFoldDB" id="A0A7R9BLH0"/>
<feature type="region of interest" description="Disordered" evidence="2">
    <location>
        <begin position="463"/>
        <end position="504"/>
    </location>
</feature>
<feature type="coiled-coil region" evidence="1">
    <location>
        <begin position="805"/>
        <end position="846"/>
    </location>
</feature>
<feature type="compositionally biased region" description="Acidic residues" evidence="2">
    <location>
        <begin position="431"/>
        <end position="446"/>
    </location>
</feature>
<name>A0A7R9BLH0_9CRUS</name>
<gene>
    <name evidence="3" type="ORF">NMOB1V02_LOCUS3971</name>
</gene>
<feature type="compositionally biased region" description="Low complexity" evidence="2">
    <location>
        <begin position="236"/>
        <end position="249"/>
    </location>
</feature>
<feature type="region of interest" description="Disordered" evidence="2">
    <location>
        <begin position="527"/>
        <end position="573"/>
    </location>
</feature>
<feature type="compositionally biased region" description="Low complexity" evidence="2">
    <location>
        <begin position="322"/>
        <end position="333"/>
    </location>
</feature>
<feature type="compositionally biased region" description="Low complexity" evidence="2">
    <location>
        <begin position="380"/>
        <end position="394"/>
    </location>
</feature>
<feature type="compositionally biased region" description="Basic and acidic residues" evidence="2">
    <location>
        <begin position="396"/>
        <end position="406"/>
    </location>
</feature>
<protein>
    <submittedName>
        <fullName evidence="3">Uncharacterized protein</fullName>
    </submittedName>
</protein>
<evidence type="ECO:0000313" key="4">
    <source>
        <dbReference type="Proteomes" id="UP000678499"/>
    </source>
</evidence>
<feature type="compositionally biased region" description="Pro residues" evidence="2">
    <location>
        <begin position="471"/>
        <end position="481"/>
    </location>
</feature>
<feature type="region of interest" description="Disordered" evidence="2">
    <location>
        <begin position="83"/>
        <end position="117"/>
    </location>
</feature>
<feature type="compositionally biased region" description="Basic and acidic residues" evidence="2">
    <location>
        <begin position="208"/>
        <end position="219"/>
    </location>
</feature>
<evidence type="ECO:0000313" key="3">
    <source>
        <dbReference type="EMBL" id="CAD7276195.1"/>
    </source>
</evidence>
<feature type="compositionally biased region" description="Low complexity" evidence="2">
    <location>
        <begin position="410"/>
        <end position="420"/>
    </location>
</feature>
<keyword evidence="4" id="KW-1185">Reference proteome</keyword>
<feature type="compositionally biased region" description="Low complexity" evidence="2">
    <location>
        <begin position="656"/>
        <end position="673"/>
    </location>
</feature>
<feature type="region of interest" description="Disordered" evidence="2">
    <location>
        <begin position="611"/>
        <end position="708"/>
    </location>
</feature>
<dbReference type="EMBL" id="CAJPEX010000574">
    <property type="protein sequence ID" value="CAG0916347.1"/>
    <property type="molecule type" value="Genomic_DNA"/>
</dbReference>
<dbReference type="SUPFAM" id="SSF52540">
    <property type="entry name" value="P-loop containing nucleoside triphosphate hydrolases"/>
    <property type="match status" value="1"/>
</dbReference>
<evidence type="ECO:0000256" key="1">
    <source>
        <dbReference type="SAM" id="Coils"/>
    </source>
</evidence>
<dbReference type="PROSITE" id="PS50096">
    <property type="entry name" value="IQ"/>
    <property type="match status" value="1"/>
</dbReference>
<proteinExistence type="predicted"/>
<reference evidence="3" key="1">
    <citation type="submission" date="2020-11" db="EMBL/GenBank/DDBJ databases">
        <authorList>
            <person name="Tran Van P."/>
        </authorList>
    </citation>
    <scope>NUCLEOTIDE SEQUENCE</scope>
</reference>
<feature type="compositionally biased region" description="Low complexity" evidence="2">
    <location>
        <begin position="147"/>
        <end position="165"/>
    </location>
</feature>
<organism evidence="3">
    <name type="scientific">Notodromas monacha</name>
    <dbReference type="NCBI Taxonomy" id="399045"/>
    <lineage>
        <taxon>Eukaryota</taxon>
        <taxon>Metazoa</taxon>
        <taxon>Ecdysozoa</taxon>
        <taxon>Arthropoda</taxon>
        <taxon>Crustacea</taxon>
        <taxon>Oligostraca</taxon>
        <taxon>Ostracoda</taxon>
        <taxon>Podocopa</taxon>
        <taxon>Podocopida</taxon>
        <taxon>Cypridocopina</taxon>
        <taxon>Cypridoidea</taxon>
        <taxon>Cyprididae</taxon>
        <taxon>Notodromas</taxon>
    </lineage>
</organism>
<dbReference type="EMBL" id="OA882611">
    <property type="protein sequence ID" value="CAD7276195.1"/>
    <property type="molecule type" value="Genomic_DNA"/>
</dbReference>
<feature type="compositionally biased region" description="Gly residues" evidence="2">
    <location>
        <begin position="618"/>
        <end position="627"/>
    </location>
</feature>
<sequence>MYQFAFLREKEIPTATTPNANFFGVVSKCNIPIDISSAAQHSTQSVPSSGRSRVDICTPTLSRRRKEFLVPVKVVLDAKCAASSPRLPPKNSQRALASAANNHHHSNNNNNNTSSTTTTMMTTTTLMKKTEVVEGQTCLNPVRLKHNNNNSETTTTTTAANNNTAGASRRHNCISSSNSSAPGGGGGRRPPKETLIRVNLEVVPPESGDNKRSVEKDVVELSSENSSATYNKRMMSSTSSSSSSLSLLRDSGHSGGTGDGPMRETLIKVGVDSPSTSRRSLCRPPPPPPPSSFSARRRSDSLSRPSGFESANTTMMMMSRGTSSSSSSLLTKTSQKKKKTNNNNPSSPTTNSPIDSRSSSRWLGVGRRSASHEQTWRRTLSGSSPHLVSVSSLLQKKQEREDEQRRKLTRLQQQQQLQQRSSPFVAKDEKEEQEDNDDNNVDYIEDDDCGHRELKYVGRWIPRPTLRRKPSPPCSRPPPAPASGTSAAGGSGCRSGSSSNTTNLWRSLANQSSPNWSDSWDRLEIEETKTTTSEGKREDDDECVGGGGGKTNNRVEDEEQNASPGMEPKFPSASVMTRVQKFEKLVSTTTTTATASPGWVRYRDAVGGLRGEATTTSIGGGGVGGGGGRRKETWASTPCLSRPERNSNVSEAGMLSSSSSSSTTATSTTTESSDSGDEKSDASSSYKNICQSNNDQTIENGGGEEEQEQALKESVKPDEVLSTIPMFFRAGVLSQLESLRDERIQGRIVMLQAYCRGCLARRKLAKRRVEDVAIRCIQRNVSKYLAVRSWPWWRLYTKVAPLLNVHRTEEELKSRTEEVETLRAKVEKADKERGLLKSANDRLEARDGRKKVYLVRHFGAVAFAEVDGDGLGECFCQCRGRRSVSHTVSPSFGTEEEEELNYGFEQDPPLLCVENNINGLTYGSNFRGRGDDVVSLCQVMRDS</sequence>
<dbReference type="Gene3D" id="1.20.5.4820">
    <property type="match status" value="1"/>
</dbReference>
<dbReference type="OrthoDB" id="312459at2759"/>
<dbReference type="InterPro" id="IPR027417">
    <property type="entry name" value="P-loop_NTPase"/>
</dbReference>
<accession>A0A7R9BLH0</accession>
<dbReference type="Proteomes" id="UP000678499">
    <property type="component" value="Unassembled WGS sequence"/>
</dbReference>
<feature type="compositionally biased region" description="Polar residues" evidence="2">
    <location>
        <begin position="686"/>
        <end position="698"/>
    </location>
</feature>
<feature type="compositionally biased region" description="Basic and acidic residues" evidence="2">
    <location>
        <begin position="527"/>
        <end position="538"/>
    </location>
</feature>
<keyword evidence="1" id="KW-0175">Coiled coil</keyword>
<feature type="compositionally biased region" description="Low complexity" evidence="2">
    <location>
        <begin position="341"/>
        <end position="352"/>
    </location>
</feature>